<dbReference type="WBParaSite" id="ES5_v2.g10164.t1">
    <property type="protein sequence ID" value="ES5_v2.g10164.t1"/>
    <property type="gene ID" value="ES5_v2.g10164"/>
</dbReference>
<reference evidence="2" key="1">
    <citation type="submission" date="2022-11" db="UniProtKB">
        <authorList>
            <consortium name="WormBaseParasite"/>
        </authorList>
    </citation>
    <scope>IDENTIFICATION</scope>
</reference>
<name>A0AC34EZJ1_9BILA</name>
<organism evidence="1 2">
    <name type="scientific">Panagrolaimus sp. ES5</name>
    <dbReference type="NCBI Taxonomy" id="591445"/>
    <lineage>
        <taxon>Eukaryota</taxon>
        <taxon>Metazoa</taxon>
        <taxon>Ecdysozoa</taxon>
        <taxon>Nematoda</taxon>
        <taxon>Chromadorea</taxon>
        <taxon>Rhabditida</taxon>
        <taxon>Tylenchina</taxon>
        <taxon>Panagrolaimomorpha</taxon>
        <taxon>Panagrolaimoidea</taxon>
        <taxon>Panagrolaimidae</taxon>
        <taxon>Panagrolaimus</taxon>
    </lineage>
</organism>
<accession>A0AC34EZJ1</accession>
<evidence type="ECO:0000313" key="2">
    <source>
        <dbReference type="WBParaSite" id="ES5_v2.g10164.t1"/>
    </source>
</evidence>
<protein>
    <submittedName>
        <fullName evidence="2">Uncharacterized protein</fullName>
    </submittedName>
</protein>
<evidence type="ECO:0000313" key="1">
    <source>
        <dbReference type="Proteomes" id="UP000887579"/>
    </source>
</evidence>
<dbReference type="Proteomes" id="UP000887579">
    <property type="component" value="Unplaced"/>
</dbReference>
<proteinExistence type="predicted"/>
<sequence length="674" mass="77991">MKYVRLVSANEQASTSYAMTTNFQPTQELFPNAQIITGTSPDGAIVEYVIDQRDFDPSGIPPTMYVEVMPNIHAAEQQEEEPQLNEEEVLAIENGYLNAIDAPVKKSRYSRMSEADRERYNARRRQRRLEKKKKKMEEEALAKAVEESFVDIQPVENIVSQQEVKPVIPKTEKVINTHIAPMPNQFLSMPEVKTFFEEEKTSRTETARNRYHAMTEEERRLYNQKRASAFRKKRKEEEILLSTPPECSSPGRISRAQEIVVRNARRAEKARQRYQRMTVEERREYNQRRTVAKKARRLAKSQALREAAVLGQHPRQPQQRQQQHARSRRHQQQLLQNPSQPSEPYVQQRTFDNGINTDIVNEEALLMLERDVVRRTQVAQMALMKQRRDKQNRPFNTIDDTIEQVATYGAALPLNEPKDNTVVETVQDYIEPSTLPLVIVDQHGNPANLPEGSIIEVRQEHPNGPQTIIIHTAPHQPPPNHRFIQPPPQPSMVQFVTTSVAQNPLPLPNYVQEEQPLSDSLKPPSNDSLELPKSEILRVRRAARARERYHQMGVEERKQFNSRRAVALRKARVRDEELCRLGEDAKKSGNELNNDTMKAINDAQQRRAKRAESARLKYQKMSVEERRIYNANRDANRRAKKRDSEPFEGNEIKSETSKSEKSIADDQPLEYSSE</sequence>